<feature type="domain" description="NmrA-like" evidence="3">
    <location>
        <begin position="5"/>
        <end position="226"/>
    </location>
</feature>
<dbReference type="SUPFAM" id="SSF51735">
    <property type="entry name" value="NAD(P)-binding Rossmann-fold domains"/>
    <property type="match status" value="1"/>
</dbReference>
<dbReference type="PANTHER" id="PTHR47706:SF9">
    <property type="entry name" value="NMRA-LIKE DOMAIN-CONTAINING PROTEIN-RELATED"/>
    <property type="match status" value="1"/>
</dbReference>
<dbReference type="OrthoDB" id="9984533at2759"/>
<dbReference type="InterPro" id="IPR036291">
    <property type="entry name" value="NAD(P)-bd_dom_sf"/>
</dbReference>
<evidence type="ECO:0000313" key="4">
    <source>
        <dbReference type="EMBL" id="KAH6874384.1"/>
    </source>
</evidence>
<keyword evidence="1" id="KW-0521">NADP</keyword>
<dbReference type="Pfam" id="PF05368">
    <property type="entry name" value="NmrA"/>
    <property type="match status" value="1"/>
</dbReference>
<dbReference type="InterPro" id="IPR051609">
    <property type="entry name" value="NmrA/Isoflavone_reductase-like"/>
</dbReference>
<evidence type="ECO:0000256" key="1">
    <source>
        <dbReference type="ARBA" id="ARBA00022857"/>
    </source>
</evidence>
<dbReference type="EMBL" id="JAGPYM010000039">
    <property type="protein sequence ID" value="KAH6874384.1"/>
    <property type="molecule type" value="Genomic_DNA"/>
</dbReference>
<name>A0A9P8VRW8_9HYPO</name>
<keyword evidence="2" id="KW-0560">Oxidoreductase</keyword>
<dbReference type="PANTHER" id="PTHR47706">
    <property type="entry name" value="NMRA-LIKE FAMILY PROTEIN"/>
    <property type="match status" value="1"/>
</dbReference>
<evidence type="ECO:0000313" key="5">
    <source>
        <dbReference type="Proteomes" id="UP000777438"/>
    </source>
</evidence>
<dbReference type="CDD" id="cd05259">
    <property type="entry name" value="PCBER_SDR_a"/>
    <property type="match status" value="1"/>
</dbReference>
<keyword evidence="5" id="KW-1185">Reference proteome</keyword>
<protein>
    <submittedName>
        <fullName evidence="4">NmrA-like family protein</fullName>
    </submittedName>
</protein>
<dbReference type="Gene3D" id="3.90.25.10">
    <property type="entry name" value="UDP-galactose 4-epimerase, domain 1"/>
    <property type="match status" value="1"/>
</dbReference>
<dbReference type="InterPro" id="IPR045312">
    <property type="entry name" value="PCBER-like"/>
</dbReference>
<comment type="caution">
    <text evidence="4">The sequence shown here is derived from an EMBL/GenBank/DDBJ whole genome shotgun (WGS) entry which is preliminary data.</text>
</comment>
<dbReference type="Gene3D" id="3.40.50.720">
    <property type="entry name" value="NAD(P)-binding Rossmann-like Domain"/>
    <property type="match status" value="1"/>
</dbReference>
<reference evidence="4 5" key="1">
    <citation type="journal article" date="2021" name="Nat. Commun.">
        <title>Genetic determinants of endophytism in the Arabidopsis root mycobiome.</title>
        <authorList>
            <person name="Mesny F."/>
            <person name="Miyauchi S."/>
            <person name="Thiergart T."/>
            <person name="Pickel B."/>
            <person name="Atanasova L."/>
            <person name="Karlsson M."/>
            <person name="Huettel B."/>
            <person name="Barry K.W."/>
            <person name="Haridas S."/>
            <person name="Chen C."/>
            <person name="Bauer D."/>
            <person name="Andreopoulos W."/>
            <person name="Pangilinan J."/>
            <person name="LaButti K."/>
            <person name="Riley R."/>
            <person name="Lipzen A."/>
            <person name="Clum A."/>
            <person name="Drula E."/>
            <person name="Henrissat B."/>
            <person name="Kohler A."/>
            <person name="Grigoriev I.V."/>
            <person name="Martin F.M."/>
            <person name="Hacquard S."/>
        </authorList>
    </citation>
    <scope>NUCLEOTIDE SEQUENCE [LARGE SCALE GENOMIC DNA]</scope>
    <source>
        <strain evidence="4 5">MPI-CAGE-CH-0241</strain>
    </source>
</reference>
<accession>A0A9P8VRW8</accession>
<organism evidence="4 5">
    <name type="scientific">Thelonectria olida</name>
    <dbReference type="NCBI Taxonomy" id="1576542"/>
    <lineage>
        <taxon>Eukaryota</taxon>
        <taxon>Fungi</taxon>
        <taxon>Dikarya</taxon>
        <taxon>Ascomycota</taxon>
        <taxon>Pezizomycotina</taxon>
        <taxon>Sordariomycetes</taxon>
        <taxon>Hypocreomycetidae</taxon>
        <taxon>Hypocreales</taxon>
        <taxon>Nectriaceae</taxon>
        <taxon>Thelonectria</taxon>
    </lineage>
</organism>
<gene>
    <name evidence="4" type="ORF">B0T10DRAFT_610676</name>
</gene>
<dbReference type="AlphaFoldDB" id="A0A9P8VRW8"/>
<dbReference type="GO" id="GO:0016491">
    <property type="term" value="F:oxidoreductase activity"/>
    <property type="evidence" value="ECO:0007669"/>
    <property type="project" value="UniProtKB-KW"/>
</dbReference>
<evidence type="ECO:0000256" key="2">
    <source>
        <dbReference type="ARBA" id="ARBA00023002"/>
    </source>
</evidence>
<dbReference type="InterPro" id="IPR008030">
    <property type="entry name" value="NmrA-like"/>
</dbReference>
<evidence type="ECO:0000259" key="3">
    <source>
        <dbReference type="Pfam" id="PF05368"/>
    </source>
</evidence>
<sequence length="299" mass="32316">MSSFKNVAIVGASGSIGKIILDRLVASSEFNVTAIARQESKAVFPTGVTVRKSDFTEASLRDIFTGQDVVISALGATGFGEQQKLVDAAVQAGVKRFLPSEFSASSEDEAVLQLLPLFGQKKALTDYLKTQESKGLTWTGLATSGLFDWGLATGFLEFDLQKHTATIWDDGEKRFTLTNEKQLGDAVVSVLKHPKETSNQYLHVYSVETSQNEILAALEKSTGAKWIVTSTTTDEQVTEGRNKLGAGDFGGAFALVRATTFGNTTGLRSDYTKVESLANDILGLKRESVQETTDRVVKK</sequence>
<dbReference type="Proteomes" id="UP000777438">
    <property type="component" value="Unassembled WGS sequence"/>
</dbReference>
<proteinExistence type="predicted"/>